<dbReference type="AlphaFoldDB" id="A0AAV9ULE4"/>
<sequence length="522" mass="57388">MTTLWRGDISLPDSLPESSLESIELLSHVPATAQSHTSIAGPESDQLFGGAQLRVHTVVDGAKVPLWLSCGPSFNVQTASEVTANFFANIFVQQSTKSTSPDGSDDEDDEETVECQPTRRAIVVKVLYDAPPEETEKPNITELVLYGTLTKVAPSPSLDSQTPDAATAFSLSVYALPLSSRLAKEQKLHAAVKSEPLEPGKARFLVPIIGRKRKAGTIFDEYDKKQAYYASLPPGLRRSWHRRSDSFNSLKDEPDGGDSQKTLLSKSVGPAASNDFRRSVISTSTEDPLFKRDRERSQSVFQTRLREVAAADRPTTSRETSVKPLRGDNIFRRSDSFAGITRTSRNQTPDFNGTKSEFAASLPPVTITTTLPASKIIERNKAAATRLIMASMRLYGFQRARPGEVKIESEEEEYKTVFHATLRAVTCSLRHSWSTEVVTVTKLKETTEYLMKAFVGGAGLAHGSSDQEEELKEDDNPFRRGRIGRRSLGFGAASREDSLVGEGSFLVEESQPDDSFIFPADD</sequence>
<feature type="region of interest" description="Disordered" evidence="1">
    <location>
        <begin position="287"/>
        <end position="322"/>
    </location>
</feature>
<proteinExistence type="predicted"/>
<evidence type="ECO:0000256" key="1">
    <source>
        <dbReference type="SAM" id="MobiDB-lite"/>
    </source>
</evidence>
<feature type="region of interest" description="Disordered" evidence="1">
    <location>
        <begin position="461"/>
        <end position="483"/>
    </location>
</feature>
<organism evidence="3 4">
    <name type="scientific">Orbilia brochopaga</name>
    <dbReference type="NCBI Taxonomy" id="3140254"/>
    <lineage>
        <taxon>Eukaryota</taxon>
        <taxon>Fungi</taxon>
        <taxon>Dikarya</taxon>
        <taxon>Ascomycota</taxon>
        <taxon>Pezizomycotina</taxon>
        <taxon>Orbiliomycetes</taxon>
        <taxon>Orbiliales</taxon>
        <taxon>Orbiliaceae</taxon>
        <taxon>Orbilia</taxon>
    </lineage>
</organism>
<feature type="domain" description="Sld7 C-terminal" evidence="2">
    <location>
        <begin position="378"/>
        <end position="455"/>
    </location>
</feature>
<dbReference type="InterPro" id="IPR041260">
    <property type="entry name" value="Sld7_C"/>
</dbReference>
<protein>
    <recommendedName>
        <fullName evidence="2">Sld7 C-terminal domain-containing protein</fullName>
    </recommendedName>
</protein>
<gene>
    <name evidence="3" type="ORF">TWF696_007873</name>
</gene>
<feature type="region of interest" description="Disordered" evidence="1">
    <location>
        <begin position="247"/>
        <end position="269"/>
    </location>
</feature>
<name>A0AAV9ULE4_9PEZI</name>
<evidence type="ECO:0000313" key="3">
    <source>
        <dbReference type="EMBL" id="KAK6344231.1"/>
    </source>
</evidence>
<dbReference type="Proteomes" id="UP001375240">
    <property type="component" value="Unassembled WGS sequence"/>
</dbReference>
<evidence type="ECO:0000259" key="2">
    <source>
        <dbReference type="Pfam" id="PF18596"/>
    </source>
</evidence>
<evidence type="ECO:0000313" key="4">
    <source>
        <dbReference type="Proteomes" id="UP001375240"/>
    </source>
</evidence>
<feature type="compositionally biased region" description="Basic and acidic residues" evidence="1">
    <location>
        <begin position="288"/>
        <end position="297"/>
    </location>
</feature>
<reference evidence="3 4" key="1">
    <citation type="submission" date="2019-10" db="EMBL/GenBank/DDBJ databases">
        <authorList>
            <person name="Palmer J.M."/>
        </authorList>
    </citation>
    <scope>NUCLEOTIDE SEQUENCE [LARGE SCALE GENOMIC DNA]</scope>
    <source>
        <strain evidence="3 4">TWF696</strain>
    </source>
</reference>
<comment type="caution">
    <text evidence="3">The sequence shown here is derived from an EMBL/GenBank/DDBJ whole genome shotgun (WGS) entry which is preliminary data.</text>
</comment>
<dbReference type="Pfam" id="PF18596">
    <property type="entry name" value="Sld7_C"/>
    <property type="match status" value="1"/>
</dbReference>
<keyword evidence="4" id="KW-1185">Reference proteome</keyword>
<dbReference type="EMBL" id="JAVHNQ010000006">
    <property type="protein sequence ID" value="KAK6344231.1"/>
    <property type="molecule type" value="Genomic_DNA"/>
</dbReference>
<accession>A0AAV9ULE4</accession>